<keyword evidence="3" id="KW-1185">Reference proteome</keyword>
<feature type="region of interest" description="Disordered" evidence="1">
    <location>
        <begin position="120"/>
        <end position="153"/>
    </location>
</feature>
<evidence type="ECO:0000313" key="2">
    <source>
        <dbReference type="EMBL" id="KAK0163000.1"/>
    </source>
</evidence>
<organism evidence="2 3">
    <name type="scientific">Microctonus hyperodae</name>
    <name type="common">Parasitoid wasp</name>
    <dbReference type="NCBI Taxonomy" id="165561"/>
    <lineage>
        <taxon>Eukaryota</taxon>
        <taxon>Metazoa</taxon>
        <taxon>Ecdysozoa</taxon>
        <taxon>Arthropoda</taxon>
        <taxon>Hexapoda</taxon>
        <taxon>Insecta</taxon>
        <taxon>Pterygota</taxon>
        <taxon>Neoptera</taxon>
        <taxon>Endopterygota</taxon>
        <taxon>Hymenoptera</taxon>
        <taxon>Apocrita</taxon>
        <taxon>Ichneumonoidea</taxon>
        <taxon>Braconidae</taxon>
        <taxon>Euphorinae</taxon>
        <taxon>Microctonus</taxon>
    </lineage>
</organism>
<proteinExistence type="predicted"/>
<gene>
    <name evidence="2" type="ORF">PV327_006717</name>
</gene>
<protein>
    <submittedName>
        <fullName evidence="2">Uncharacterized protein</fullName>
    </submittedName>
</protein>
<comment type="caution">
    <text evidence="2">The sequence shown here is derived from an EMBL/GenBank/DDBJ whole genome shotgun (WGS) entry which is preliminary data.</text>
</comment>
<reference evidence="2" key="2">
    <citation type="submission" date="2023-03" db="EMBL/GenBank/DDBJ databases">
        <authorList>
            <person name="Inwood S.N."/>
            <person name="Skelly J.G."/>
            <person name="Guhlin J."/>
            <person name="Harrop T.W.R."/>
            <person name="Goldson S.G."/>
            <person name="Dearden P.K."/>
        </authorList>
    </citation>
    <scope>NUCLEOTIDE SEQUENCE</scope>
    <source>
        <strain evidence="2">Lincoln</strain>
        <tissue evidence="2">Whole body</tissue>
    </source>
</reference>
<evidence type="ECO:0000313" key="3">
    <source>
        <dbReference type="Proteomes" id="UP001168972"/>
    </source>
</evidence>
<dbReference type="Proteomes" id="UP001168972">
    <property type="component" value="Unassembled WGS sequence"/>
</dbReference>
<evidence type="ECO:0000256" key="1">
    <source>
        <dbReference type="SAM" id="MobiDB-lite"/>
    </source>
</evidence>
<dbReference type="EMBL" id="JAQQBR010001833">
    <property type="protein sequence ID" value="KAK0163000.1"/>
    <property type="molecule type" value="Genomic_DNA"/>
</dbReference>
<name>A0AA39KIL9_MICHY</name>
<accession>A0AA39KIL9</accession>
<reference evidence="2" key="1">
    <citation type="journal article" date="2023" name="bioRxiv">
        <title>Scaffold-level genome assemblies of two parasitoid biocontrol wasps reveal the parthenogenesis mechanism and an associated novel virus.</title>
        <authorList>
            <person name="Inwood S."/>
            <person name="Skelly J."/>
            <person name="Guhlin J."/>
            <person name="Harrop T."/>
            <person name="Goldson S."/>
            <person name="Dearden P."/>
        </authorList>
    </citation>
    <scope>NUCLEOTIDE SEQUENCE</scope>
    <source>
        <strain evidence="2">Lincoln</strain>
        <tissue evidence="2">Whole body</tissue>
    </source>
</reference>
<dbReference type="AlphaFoldDB" id="A0AA39KIL9"/>
<feature type="compositionally biased region" description="Basic and acidic residues" evidence="1">
    <location>
        <begin position="142"/>
        <end position="153"/>
    </location>
</feature>
<sequence>MASWPKSESDFLREIERMGEEIEINKLGIEENTRKILEIDKSIREVKMLQEKAQFVIKCNERKNNRYREQVEEMKKCLSDLSTNQQNVEYDVAINDLLNRIEEMKKIKLKLENDLEIQKRTNGKLDETSPVSTDNYKKIKKEHNIENIDTKTN</sequence>